<accession>A0A2W2GG44</accession>
<keyword evidence="2" id="KW-1185">Reference proteome</keyword>
<sequence length="105" mass="11336">MLSGDPADTAEHHERALRLAERAGDLVQAARIRTSRSGLLLDEGRYAEALAENAATPATRLRARIDSAAASAEDPFEFGLHTLLAGLESRLPPEDHHPHGHDKTP</sequence>
<name>A0A2W2GG44_9ACTN</name>
<reference evidence="1 2" key="1">
    <citation type="submission" date="2018-01" db="EMBL/GenBank/DDBJ databases">
        <title>Draft genome sequence of Sphaerisporangium sp. 7K107.</title>
        <authorList>
            <person name="Sahin N."/>
            <person name="Saygin H."/>
            <person name="Ay H."/>
        </authorList>
    </citation>
    <scope>NUCLEOTIDE SEQUENCE [LARGE SCALE GENOMIC DNA]</scope>
    <source>
        <strain evidence="1 2">7K107</strain>
    </source>
</reference>
<gene>
    <name evidence="1" type="ORF">C1I98_21085</name>
</gene>
<organism evidence="1 2">
    <name type="scientific">Spongiactinospora gelatinilytica</name>
    <dbReference type="NCBI Taxonomy" id="2666298"/>
    <lineage>
        <taxon>Bacteria</taxon>
        <taxon>Bacillati</taxon>
        <taxon>Actinomycetota</taxon>
        <taxon>Actinomycetes</taxon>
        <taxon>Streptosporangiales</taxon>
        <taxon>Streptosporangiaceae</taxon>
        <taxon>Spongiactinospora</taxon>
    </lineage>
</organism>
<comment type="caution">
    <text evidence="1">The sequence shown here is derived from an EMBL/GenBank/DDBJ whole genome shotgun (WGS) entry which is preliminary data.</text>
</comment>
<protein>
    <submittedName>
        <fullName evidence="1">Uncharacterized protein</fullName>
    </submittedName>
</protein>
<dbReference type="SUPFAM" id="SSF48498">
    <property type="entry name" value="Tetracyclin repressor-like, C-terminal domain"/>
    <property type="match status" value="1"/>
</dbReference>
<dbReference type="InterPro" id="IPR036271">
    <property type="entry name" value="Tet_transcr_reg_TetR-rel_C_sf"/>
</dbReference>
<evidence type="ECO:0000313" key="2">
    <source>
        <dbReference type="Proteomes" id="UP000248544"/>
    </source>
</evidence>
<dbReference type="EMBL" id="POUA01000170">
    <property type="protein sequence ID" value="PZG41529.1"/>
    <property type="molecule type" value="Genomic_DNA"/>
</dbReference>
<evidence type="ECO:0000313" key="1">
    <source>
        <dbReference type="EMBL" id="PZG41529.1"/>
    </source>
</evidence>
<proteinExistence type="predicted"/>
<dbReference type="Proteomes" id="UP000248544">
    <property type="component" value="Unassembled WGS sequence"/>
</dbReference>
<dbReference type="AlphaFoldDB" id="A0A2W2GG44"/>